<dbReference type="WBParaSite" id="ALUE_0001972201-mRNA-1">
    <property type="protein sequence ID" value="ALUE_0001972201-mRNA-1"/>
    <property type="gene ID" value="ALUE_0001972201"/>
</dbReference>
<reference evidence="2" key="1">
    <citation type="submission" date="2017-02" db="UniProtKB">
        <authorList>
            <consortium name="WormBaseParasite"/>
        </authorList>
    </citation>
    <scope>IDENTIFICATION</scope>
</reference>
<evidence type="ECO:0000313" key="1">
    <source>
        <dbReference type="Proteomes" id="UP000036681"/>
    </source>
</evidence>
<keyword evidence="1" id="KW-1185">Reference proteome</keyword>
<accession>A0A0M3ILU4</accession>
<dbReference type="Pfam" id="PF02958">
    <property type="entry name" value="EcKL"/>
    <property type="match status" value="1"/>
</dbReference>
<sequence length="184" mass="21207">MTSNKEGIIVQEDLVREAVKQDVYNGLTAEQVGSVFHLFHVLVESVLKYLAEFHATIICNNNVDEILSHFTPLPYRCTNFNEKKLIDNLNKLNNDYFNINAEALRKFIFNEMNASTNTRRKSVKRTVLAHGNLWTANVKFKKSLLGKACTELRGILNWQHCHEGSPSPYCLSGYYRQKRELNNL</sequence>
<organism evidence="1 2">
    <name type="scientific">Ascaris lumbricoides</name>
    <name type="common">Giant roundworm</name>
    <dbReference type="NCBI Taxonomy" id="6252"/>
    <lineage>
        <taxon>Eukaryota</taxon>
        <taxon>Metazoa</taxon>
        <taxon>Ecdysozoa</taxon>
        <taxon>Nematoda</taxon>
        <taxon>Chromadorea</taxon>
        <taxon>Rhabditida</taxon>
        <taxon>Spirurina</taxon>
        <taxon>Ascaridomorpha</taxon>
        <taxon>Ascaridoidea</taxon>
        <taxon>Ascarididae</taxon>
        <taxon>Ascaris</taxon>
    </lineage>
</organism>
<protein>
    <submittedName>
        <fullName evidence="2">CHK domain-containing protein</fullName>
    </submittedName>
</protein>
<dbReference type="AlphaFoldDB" id="A0A0M3ILU4"/>
<proteinExistence type="predicted"/>
<dbReference type="Proteomes" id="UP000036681">
    <property type="component" value="Unplaced"/>
</dbReference>
<dbReference type="InterPro" id="IPR004119">
    <property type="entry name" value="EcKL"/>
</dbReference>
<name>A0A0M3ILU4_ASCLU</name>
<evidence type="ECO:0000313" key="2">
    <source>
        <dbReference type="WBParaSite" id="ALUE_0001972201-mRNA-1"/>
    </source>
</evidence>